<dbReference type="PANTHER" id="PTHR10840">
    <property type="entry name" value="PROGRAMMED CELL DEATH PROTEIN 5"/>
    <property type="match status" value="1"/>
</dbReference>
<accession>A0A0K0E467</accession>
<feature type="region of interest" description="Disordered" evidence="2">
    <location>
        <begin position="97"/>
        <end position="118"/>
    </location>
</feature>
<evidence type="ECO:0000313" key="5">
    <source>
        <dbReference type="WBParaSite" id="TCONS_00007954.p1"/>
    </source>
</evidence>
<dbReference type="SUPFAM" id="SSF46950">
    <property type="entry name" value="Double-stranded DNA-binding domain"/>
    <property type="match status" value="1"/>
</dbReference>
<dbReference type="Gene3D" id="1.10.8.140">
    <property type="entry name" value="PDCD5-like"/>
    <property type="match status" value="1"/>
</dbReference>
<dbReference type="Proteomes" id="UP000035681">
    <property type="component" value="Unplaced"/>
</dbReference>
<dbReference type="GO" id="GO:0003677">
    <property type="term" value="F:DNA binding"/>
    <property type="evidence" value="ECO:0007669"/>
    <property type="project" value="InterPro"/>
</dbReference>
<dbReference type="InterPro" id="IPR002836">
    <property type="entry name" value="PDCD5-like"/>
</dbReference>
<feature type="region of interest" description="Disordered" evidence="2">
    <location>
        <begin position="1"/>
        <end position="28"/>
    </location>
</feature>
<dbReference type="AlphaFoldDB" id="A0A0K0E467"/>
<evidence type="ECO:0000256" key="2">
    <source>
        <dbReference type="SAM" id="MobiDB-lite"/>
    </source>
</evidence>
<evidence type="ECO:0000256" key="1">
    <source>
        <dbReference type="ARBA" id="ARBA00010490"/>
    </source>
</evidence>
<dbReference type="PANTHER" id="PTHR10840:SF0">
    <property type="entry name" value="PROGRAMMED CELL DEATH PROTEIN 5"/>
    <property type="match status" value="1"/>
</dbReference>
<dbReference type="WBParaSite" id="SSTP_0000428500.1">
    <property type="protein sequence ID" value="SSTP_0000428500.1"/>
    <property type="gene ID" value="SSTP_0000428500"/>
</dbReference>
<dbReference type="WBParaSite" id="TCONS_00007954.p1">
    <property type="protein sequence ID" value="TCONS_00007954.p1"/>
    <property type="gene ID" value="XLOC_005967"/>
</dbReference>
<proteinExistence type="inferred from homology"/>
<protein>
    <submittedName>
        <fullName evidence="4 5">Programmed cell death protein 5</fullName>
    </submittedName>
</protein>
<dbReference type="PIRSF" id="PIRSF015730">
    <property type="entry name" value="TFAR19"/>
    <property type="match status" value="1"/>
</dbReference>
<dbReference type="Pfam" id="PF01984">
    <property type="entry name" value="dsDNA_bind"/>
    <property type="match status" value="1"/>
</dbReference>
<feature type="compositionally biased region" description="Polar residues" evidence="2">
    <location>
        <begin position="1"/>
        <end position="19"/>
    </location>
</feature>
<keyword evidence="3" id="KW-1185">Reference proteome</keyword>
<dbReference type="STRING" id="6248.A0A0K0E467"/>
<evidence type="ECO:0000313" key="3">
    <source>
        <dbReference type="Proteomes" id="UP000035681"/>
    </source>
</evidence>
<organism evidence="4">
    <name type="scientific">Strongyloides stercoralis</name>
    <name type="common">Threadworm</name>
    <dbReference type="NCBI Taxonomy" id="6248"/>
    <lineage>
        <taxon>Eukaryota</taxon>
        <taxon>Metazoa</taxon>
        <taxon>Ecdysozoa</taxon>
        <taxon>Nematoda</taxon>
        <taxon>Chromadorea</taxon>
        <taxon>Rhabditida</taxon>
        <taxon>Tylenchina</taxon>
        <taxon>Panagrolaimomorpha</taxon>
        <taxon>Strongyloidoidea</taxon>
        <taxon>Strongyloididae</taxon>
        <taxon>Strongyloides</taxon>
    </lineage>
</organism>
<evidence type="ECO:0000313" key="4">
    <source>
        <dbReference type="WBParaSite" id="SSTP_0000428500.1"/>
    </source>
</evidence>
<comment type="similarity">
    <text evidence="1">Belongs to the PDCD5 family.</text>
</comment>
<name>A0A0K0E467_STRER</name>
<reference evidence="4" key="1">
    <citation type="submission" date="2015-08" db="UniProtKB">
        <authorList>
            <consortium name="WormBaseParasite"/>
        </authorList>
    </citation>
    <scope>IDENTIFICATION</scope>
</reference>
<dbReference type="InterPro" id="IPR036883">
    <property type="entry name" value="PDCD5-like_sf"/>
</dbReference>
<sequence length="118" mass="13531">MSGVPNFQPTMGGQNPTPDQIQEQREKQEQINNTLISQILDKDAMFRLTNLIAANPTKGQQIKQILIQMAQRGQLQEKLDDEKFRNILNSVNNQTEKKETKVNYSRRRNAIDSDSDSD</sequence>
<dbReference type="GO" id="GO:0005634">
    <property type="term" value="C:nucleus"/>
    <property type="evidence" value="ECO:0007669"/>
    <property type="project" value="TreeGrafter"/>
</dbReference>
<dbReference type="GO" id="GO:0005829">
    <property type="term" value="C:cytosol"/>
    <property type="evidence" value="ECO:0007669"/>
    <property type="project" value="TreeGrafter"/>
</dbReference>